<dbReference type="Pfam" id="PF12843">
    <property type="entry name" value="QSregVF_b"/>
    <property type="match status" value="1"/>
</dbReference>
<evidence type="ECO:0000313" key="2">
    <source>
        <dbReference type="Proteomes" id="UP000029224"/>
    </source>
</evidence>
<dbReference type="Proteomes" id="UP000029224">
    <property type="component" value="Unassembled WGS sequence"/>
</dbReference>
<keyword evidence="2" id="KW-1185">Reference proteome</keyword>
<reference evidence="1 2" key="1">
    <citation type="submission" date="2014-09" db="EMBL/GenBank/DDBJ databases">
        <title>Vibrio maritimus JCM 19240. (C210) whole genome shotgun sequence.</title>
        <authorList>
            <person name="Sawabe T."/>
            <person name="Meirelles P."/>
            <person name="Nakanishi M."/>
            <person name="Sayaka M."/>
            <person name="Hattori M."/>
            <person name="Ohkuma M."/>
        </authorList>
    </citation>
    <scope>NUCLEOTIDE SEQUENCE [LARGE SCALE GENOMIC DNA]</scope>
    <source>
        <strain evidence="1 2">JCM 19240</strain>
    </source>
</reference>
<accession>A0A090T463</accession>
<proteinExistence type="predicted"/>
<protein>
    <submittedName>
        <fullName evidence="1">Putative cytoplasmic protein</fullName>
    </submittedName>
</protein>
<name>A0A090T463_9VIBR</name>
<comment type="caution">
    <text evidence="1">The sequence shown here is derived from an EMBL/GenBank/DDBJ whole genome shotgun (WGS) entry which is preliminary data.</text>
</comment>
<organism evidence="1 2">
    <name type="scientific">Vibrio maritimus</name>
    <dbReference type="NCBI Taxonomy" id="990268"/>
    <lineage>
        <taxon>Bacteria</taxon>
        <taxon>Pseudomonadati</taxon>
        <taxon>Pseudomonadota</taxon>
        <taxon>Gammaproteobacteria</taxon>
        <taxon>Vibrionales</taxon>
        <taxon>Vibrionaceae</taxon>
        <taxon>Vibrio</taxon>
    </lineage>
</organism>
<reference evidence="1 2" key="2">
    <citation type="submission" date="2014-09" db="EMBL/GenBank/DDBJ databases">
        <authorList>
            <consortium name="NBRP consortium"/>
            <person name="Sawabe T."/>
            <person name="Meirelles P."/>
            <person name="Nakanishi M."/>
            <person name="Sayaka M."/>
            <person name="Hattori M."/>
            <person name="Ohkuma M."/>
        </authorList>
    </citation>
    <scope>NUCLEOTIDE SEQUENCE [LARGE SCALE GENOMIC DNA]</scope>
    <source>
        <strain evidence="1 2">JCM 19240</strain>
    </source>
</reference>
<sequence length="80" mass="9088">MPLAKKGKTVLEKENLVKLARMQMPFGKYAGRVLIDLPEEYLLWFDKKGFPNGELGDLLKLCLALKIEGLDSVVKPLKRM</sequence>
<dbReference type="AlphaFoldDB" id="A0A090T463"/>
<evidence type="ECO:0000313" key="1">
    <source>
        <dbReference type="EMBL" id="GAL33519.1"/>
    </source>
</evidence>
<dbReference type="InterPro" id="IPR024530">
    <property type="entry name" value="QSregVF_b"/>
</dbReference>
<gene>
    <name evidence="1" type="ORF">JCM19240_2215</name>
</gene>
<dbReference type="EMBL" id="BBMT01000003">
    <property type="protein sequence ID" value="GAL33519.1"/>
    <property type="molecule type" value="Genomic_DNA"/>
</dbReference>